<sequence>MSQGIGGLINNLWWGGNPDEVHPITGLSRRDVYAIQRSWSQLYSNPGKYGLLLFIKLFRADPETKSFFKAIQNIGEDEISKSFQFRAHAINLMTAINAAVVSLDQPEVVIVLMNKLGESHHRRHVEIKHFKVVKSVLVNILKTELKANQALVTSWDRFVDFIYKHIFEKLNSLTN</sequence>
<comment type="subunit">
    <text evidence="1">Monomer.</text>
</comment>
<evidence type="ECO:0000313" key="9">
    <source>
        <dbReference type="Proteomes" id="UP001652740"/>
    </source>
</evidence>
<dbReference type="RefSeq" id="XP_052759439.1">
    <property type="nucleotide sequence ID" value="XM_052903479.1"/>
</dbReference>
<evidence type="ECO:0000256" key="2">
    <source>
        <dbReference type="ARBA" id="ARBA00022448"/>
    </source>
</evidence>
<dbReference type="RefSeq" id="XP_052759436.1">
    <property type="nucleotide sequence ID" value="XM_052903476.1"/>
</dbReference>
<evidence type="ECO:0000313" key="10">
    <source>
        <dbReference type="RefSeq" id="XP_052759436.1"/>
    </source>
</evidence>
<dbReference type="RefSeq" id="XP_052759437.1">
    <property type="nucleotide sequence ID" value="XM_052903477.1"/>
</dbReference>
<dbReference type="PANTHER" id="PTHR46783:SF3">
    <property type="entry name" value="GLOBIN FAMILY PROFILE DOMAIN-CONTAINING PROTEIN"/>
    <property type="match status" value="1"/>
</dbReference>
<evidence type="ECO:0000256" key="4">
    <source>
        <dbReference type="ARBA" id="ARBA00022621"/>
    </source>
</evidence>
<dbReference type="SUPFAM" id="SSF46458">
    <property type="entry name" value="Globin-like"/>
    <property type="match status" value="1"/>
</dbReference>
<keyword evidence="6" id="KW-0408">Iron</keyword>
<dbReference type="Proteomes" id="UP001652740">
    <property type="component" value="Unplaced"/>
</dbReference>
<comment type="similarity">
    <text evidence="7">Belongs to the globin family.</text>
</comment>
<evidence type="ECO:0000259" key="8">
    <source>
        <dbReference type="PROSITE" id="PS01033"/>
    </source>
</evidence>
<dbReference type="Pfam" id="PF00042">
    <property type="entry name" value="Globin"/>
    <property type="match status" value="1"/>
</dbReference>
<accession>A0ABM3N771</accession>
<dbReference type="PROSITE" id="PS01033">
    <property type="entry name" value="GLOBIN"/>
    <property type="match status" value="1"/>
</dbReference>
<keyword evidence="9" id="KW-1185">Reference proteome</keyword>
<evidence type="ECO:0000313" key="11">
    <source>
        <dbReference type="RefSeq" id="XP_052759437.1"/>
    </source>
</evidence>
<evidence type="ECO:0000256" key="3">
    <source>
        <dbReference type="ARBA" id="ARBA00022617"/>
    </source>
</evidence>
<dbReference type="InterPro" id="IPR009050">
    <property type="entry name" value="Globin-like_sf"/>
</dbReference>
<dbReference type="InterPro" id="IPR012292">
    <property type="entry name" value="Globin/Proto"/>
</dbReference>
<evidence type="ECO:0000256" key="5">
    <source>
        <dbReference type="ARBA" id="ARBA00022723"/>
    </source>
</evidence>
<reference evidence="10 11" key="1">
    <citation type="submission" date="2025-05" db="UniProtKB">
        <authorList>
            <consortium name="RefSeq"/>
        </authorList>
    </citation>
    <scope>IDENTIFICATION</scope>
    <source>
        <tissue evidence="10 11">Whole larvae</tissue>
    </source>
</reference>
<keyword evidence="5" id="KW-0479">Metal-binding</keyword>
<keyword evidence="4 7" id="KW-0561">Oxygen transport</keyword>
<dbReference type="PRINTS" id="PR01906">
    <property type="entry name" value="FISHGLOBIN"/>
</dbReference>
<dbReference type="InterPro" id="IPR013314">
    <property type="entry name" value="Globin_lamprey/hagfish"/>
</dbReference>
<dbReference type="PANTHER" id="PTHR46783">
    <property type="entry name" value="CYTOGLOBIN"/>
    <property type="match status" value="1"/>
</dbReference>
<evidence type="ECO:0000313" key="13">
    <source>
        <dbReference type="RefSeq" id="XP_052759440.1"/>
    </source>
</evidence>
<evidence type="ECO:0000313" key="12">
    <source>
        <dbReference type="RefSeq" id="XP_052759439.1"/>
    </source>
</evidence>
<evidence type="ECO:0000256" key="1">
    <source>
        <dbReference type="ARBA" id="ARBA00011245"/>
    </source>
</evidence>
<dbReference type="GeneID" id="113517978"/>
<dbReference type="InterPro" id="IPR000971">
    <property type="entry name" value="Globin"/>
</dbReference>
<keyword evidence="2 7" id="KW-0813">Transport</keyword>
<dbReference type="Gene3D" id="1.10.490.10">
    <property type="entry name" value="Globins"/>
    <property type="match status" value="1"/>
</dbReference>
<name>A0ABM3N771_GALME</name>
<evidence type="ECO:0000256" key="7">
    <source>
        <dbReference type="RuleBase" id="RU000356"/>
    </source>
</evidence>
<protein>
    <submittedName>
        <fullName evidence="10 11">Globin-1-like isoform X1</fullName>
    </submittedName>
</protein>
<gene>
    <name evidence="10 11 12 13" type="primary">LOC113517978</name>
</gene>
<proteinExistence type="inferred from homology"/>
<feature type="domain" description="Globin" evidence="8">
    <location>
        <begin position="26"/>
        <end position="171"/>
    </location>
</feature>
<dbReference type="CDD" id="cd01040">
    <property type="entry name" value="Mb-like"/>
    <property type="match status" value="1"/>
</dbReference>
<organism evidence="9 10">
    <name type="scientific">Galleria mellonella</name>
    <name type="common">Greater wax moth</name>
    <dbReference type="NCBI Taxonomy" id="7137"/>
    <lineage>
        <taxon>Eukaryota</taxon>
        <taxon>Metazoa</taxon>
        <taxon>Ecdysozoa</taxon>
        <taxon>Arthropoda</taxon>
        <taxon>Hexapoda</taxon>
        <taxon>Insecta</taxon>
        <taxon>Pterygota</taxon>
        <taxon>Neoptera</taxon>
        <taxon>Endopterygota</taxon>
        <taxon>Lepidoptera</taxon>
        <taxon>Glossata</taxon>
        <taxon>Ditrysia</taxon>
        <taxon>Pyraloidea</taxon>
        <taxon>Pyralidae</taxon>
        <taxon>Galleriinae</taxon>
        <taxon>Galleria</taxon>
    </lineage>
</organism>
<keyword evidence="3 7" id="KW-0349">Heme</keyword>
<dbReference type="RefSeq" id="XP_052759440.1">
    <property type="nucleotide sequence ID" value="XM_052903480.1"/>
</dbReference>
<evidence type="ECO:0000256" key="6">
    <source>
        <dbReference type="ARBA" id="ARBA00023004"/>
    </source>
</evidence>
<dbReference type="InterPro" id="IPR044399">
    <property type="entry name" value="Mb-like_M"/>
</dbReference>